<gene>
    <name evidence="26" type="primary">rpfC</name>
    <name evidence="26" type="ORF">Pmgp_02733</name>
</gene>
<evidence type="ECO:0000259" key="25">
    <source>
        <dbReference type="PROSITE" id="PS50894"/>
    </source>
</evidence>
<sequence>MSKLNKRITLAALCAAGLFLAFLYFQGRLTEERARPPEAVNGVLDLSGWDFARQGAVQLEGWWAFYWEQLLTPPDFKSEPQKTGFIKVPGVWNGYAVNEGGAAKRLSGDGYATYRLIVKTAGQNELLALKIQDFATSYRLWVNGQLLATNGRVGKSEEEAAPQAFPMLVDFANDRPEIELVLQVANFTHSKGGIWTGISLGPTGQIQTLRERQIASGLFLSGALVIMAVYHLGLFMLRRKDRSTLFCALLCLLVAVRSSVTGEIVILDLFPGTSWRLLYVLQYLAFYLAVPVFGQFIHLLYPGETSRRFIMISWAVAALFSLTVVATPVKVYSKFILWYELYTILFLLYIALVALVRAALQKREGAAYFILGAVALVLGAINDTLVANDVLDGPYVIDFALFIFLFFQALVLSMRFSRAFVTVEKLSTELEAYSRTLEQKVRERTSDLERAKQDADAANRAKSDFLAVMSHEIRTPMHGLIGMAELLAGTPLNEEQREYAAVINESSAMLLAVIDDILDFSKIEESRLALEEVDFDLRQVEKKVAGLFAPRAGLKGLRFTSAVDPAVPPVLRGDPLRLGQVLLNLVGNAVKFTERGEVSLRAFVEERKGDTAVIRFEVRDTGPGIPDSVKDSLFEPFTQADASTSRRFGGTGLGLSICRRLVELMNGEIGFASEEGRGATFWFAVPFIAGETVEAPDEDDTATSGRLPGWAQNPGPILVAEDSPVNRKLILAQLKKLGLEAEVSDGGREAVEAASRTAYALILMDCQMPLMDGYEAARAIRRLEERLGRHTPIVATTAGATRGEREKCLAAGMDDYLSKPVRLADLHRALARWLQGPDSSSASNVEETASAGESEVAAAAKTSSGCGGLRELTRVTGGDAGLTAEIIEAFLQDMPAKLARLNNALARADAAGARLQAHGMKSSGAIVGAARFSGLCRDLEDLAGSGDLAGAKALFSQVEEEYGRVEEDLRIFLGEYGQSD</sequence>
<dbReference type="Pfam" id="PF01627">
    <property type="entry name" value="Hpt"/>
    <property type="match status" value="1"/>
</dbReference>
<dbReference type="CDD" id="cd00082">
    <property type="entry name" value="HisKA"/>
    <property type="match status" value="1"/>
</dbReference>
<dbReference type="SUPFAM" id="SSF55874">
    <property type="entry name" value="ATPase domain of HSP90 chaperone/DNA topoisomerase II/histidine kinase"/>
    <property type="match status" value="1"/>
</dbReference>
<comment type="function">
    <text evidence="16">May play the central regulatory role in sporulation. It may be an element of the effector pathway responsible for the activation of sporulation genes in response to nutritional stress. Spo0A may act in concert with spo0H (a sigma factor) to control the expression of some genes that are critical to the sporulation process.</text>
</comment>
<dbReference type="CDD" id="cd17546">
    <property type="entry name" value="REC_hyHK_CKI1_RcsC-like"/>
    <property type="match status" value="1"/>
</dbReference>
<dbReference type="SUPFAM" id="SSF47226">
    <property type="entry name" value="Histidine-containing phosphotransfer domain, HPT domain"/>
    <property type="match status" value="1"/>
</dbReference>
<feature type="compositionally biased region" description="Low complexity" evidence="21">
    <location>
        <begin position="845"/>
        <end position="856"/>
    </location>
</feature>
<feature type="domain" description="Response regulatory" evidence="24">
    <location>
        <begin position="716"/>
        <end position="834"/>
    </location>
</feature>
<keyword evidence="15 22" id="KW-0472">Membrane</keyword>
<evidence type="ECO:0000256" key="11">
    <source>
        <dbReference type="ARBA" id="ARBA00022777"/>
    </source>
</evidence>
<feature type="transmembrane region" description="Helical" evidence="22">
    <location>
        <begin position="393"/>
        <end position="412"/>
    </location>
</feature>
<evidence type="ECO:0000256" key="21">
    <source>
        <dbReference type="SAM" id="MobiDB-lite"/>
    </source>
</evidence>
<keyword evidence="9 22" id="KW-0812">Transmembrane</keyword>
<feature type="transmembrane region" description="Helical" evidence="22">
    <location>
        <begin position="279"/>
        <end position="297"/>
    </location>
</feature>
<dbReference type="Proteomes" id="UP000297597">
    <property type="component" value="Unassembled WGS sequence"/>
</dbReference>
<dbReference type="PROSITE" id="PS50110">
    <property type="entry name" value="RESPONSE_REGULATORY"/>
    <property type="match status" value="1"/>
</dbReference>
<evidence type="ECO:0000259" key="24">
    <source>
        <dbReference type="PROSITE" id="PS50110"/>
    </source>
</evidence>
<keyword evidence="11" id="KW-0418">Kinase</keyword>
<dbReference type="InterPro" id="IPR003594">
    <property type="entry name" value="HATPase_dom"/>
</dbReference>
<dbReference type="FunFam" id="3.30.565.10:FF:000010">
    <property type="entry name" value="Sensor histidine kinase RcsC"/>
    <property type="match status" value="1"/>
</dbReference>
<evidence type="ECO:0000256" key="16">
    <source>
        <dbReference type="ARBA" id="ARBA00024867"/>
    </source>
</evidence>
<keyword evidence="10" id="KW-0547">Nucleotide-binding</keyword>
<evidence type="ECO:0000256" key="22">
    <source>
        <dbReference type="SAM" id="Phobius"/>
    </source>
</evidence>
<keyword evidence="6" id="KW-1003">Cell membrane</keyword>
<feature type="coiled-coil region" evidence="20">
    <location>
        <begin position="423"/>
        <end position="461"/>
    </location>
</feature>
<name>A0A4Y7RMF6_9FIRM</name>
<dbReference type="PANTHER" id="PTHR45339:SF1">
    <property type="entry name" value="HYBRID SIGNAL TRANSDUCTION HISTIDINE KINASE J"/>
    <property type="match status" value="1"/>
</dbReference>
<dbReference type="InterPro" id="IPR005467">
    <property type="entry name" value="His_kinase_dom"/>
</dbReference>
<dbReference type="OrthoDB" id="9809348at2"/>
<dbReference type="FunFam" id="1.10.287.130:FF:000004">
    <property type="entry name" value="Ethylene receptor 1"/>
    <property type="match status" value="1"/>
</dbReference>
<accession>A0A4Y7RMF6</accession>
<dbReference type="GO" id="GO:0005886">
    <property type="term" value="C:plasma membrane"/>
    <property type="evidence" value="ECO:0007669"/>
    <property type="project" value="UniProtKB-SubCell"/>
</dbReference>
<feature type="region of interest" description="Disordered" evidence="21">
    <location>
        <begin position="837"/>
        <end position="856"/>
    </location>
</feature>
<evidence type="ECO:0000256" key="6">
    <source>
        <dbReference type="ARBA" id="ARBA00022475"/>
    </source>
</evidence>
<reference evidence="26 27" key="1">
    <citation type="journal article" date="2018" name="Environ. Microbiol.">
        <title>Novel energy conservation strategies and behaviour of Pelotomaculum schinkii driving syntrophic propionate catabolism.</title>
        <authorList>
            <person name="Hidalgo-Ahumada C.A.P."/>
            <person name="Nobu M.K."/>
            <person name="Narihiro T."/>
            <person name="Tamaki H."/>
            <person name="Liu W.T."/>
            <person name="Kamagata Y."/>
            <person name="Stams A.J.M."/>
            <person name="Imachi H."/>
            <person name="Sousa D.Z."/>
        </authorList>
    </citation>
    <scope>NUCLEOTIDE SEQUENCE [LARGE SCALE GENOMIC DNA]</scope>
    <source>
        <strain evidence="26 27">MGP</strain>
    </source>
</reference>
<dbReference type="CDD" id="cd16922">
    <property type="entry name" value="HATPase_EvgS-ArcB-TorS-like"/>
    <property type="match status" value="1"/>
</dbReference>
<keyword evidence="7 19" id="KW-0597">Phosphoprotein</keyword>
<evidence type="ECO:0000256" key="19">
    <source>
        <dbReference type="PROSITE-ProRule" id="PRU00169"/>
    </source>
</evidence>
<dbReference type="Gene3D" id="3.30.565.10">
    <property type="entry name" value="Histidine kinase-like ATPase, C-terminal domain"/>
    <property type="match status" value="1"/>
</dbReference>
<feature type="modified residue" description="Phosphohistidine" evidence="18">
    <location>
        <position position="918"/>
    </location>
</feature>
<dbReference type="InterPro" id="IPR008979">
    <property type="entry name" value="Galactose-bd-like_sf"/>
</dbReference>
<evidence type="ECO:0000256" key="17">
    <source>
        <dbReference type="ARBA" id="ARBA00074306"/>
    </source>
</evidence>
<feature type="domain" description="HPt" evidence="25">
    <location>
        <begin position="879"/>
        <end position="972"/>
    </location>
</feature>
<keyword evidence="13 22" id="KW-1133">Transmembrane helix</keyword>
<dbReference type="GO" id="GO:0000155">
    <property type="term" value="F:phosphorelay sensor kinase activity"/>
    <property type="evidence" value="ECO:0007669"/>
    <property type="project" value="InterPro"/>
</dbReference>
<proteinExistence type="inferred from homology"/>
<dbReference type="EC" id="2.7.13.3" evidence="4"/>
<evidence type="ECO:0000256" key="15">
    <source>
        <dbReference type="ARBA" id="ARBA00023136"/>
    </source>
</evidence>
<evidence type="ECO:0000256" key="5">
    <source>
        <dbReference type="ARBA" id="ARBA00018672"/>
    </source>
</evidence>
<evidence type="ECO:0000256" key="7">
    <source>
        <dbReference type="ARBA" id="ARBA00022553"/>
    </source>
</evidence>
<evidence type="ECO:0000256" key="13">
    <source>
        <dbReference type="ARBA" id="ARBA00022989"/>
    </source>
</evidence>
<comment type="caution">
    <text evidence="26">The sequence shown here is derived from an EMBL/GenBank/DDBJ whole genome shotgun (WGS) entry which is preliminary data.</text>
</comment>
<evidence type="ECO:0000256" key="3">
    <source>
        <dbReference type="ARBA" id="ARBA00006402"/>
    </source>
</evidence>
<keyword evidence="8 26" id="KW-0808">Transferase</keyword>
<feature type="transmembrane region" description="Helical" evidence="22">
    <location>
        <begin position="368"/>
        <end position="387"/>
    </location>
</feature>
<dbReference type="GO" id="GO:0005524">
    <property type="term" value="F:ATP binding"/>
    <property type="evidence" value="ECO:0007669"/>
    <property type="project" value="UniProtKB-KW"/>
</dbReference>
<dbReference type="Pfam" id="PF07695">
    <property type="entry name" value="7TMR-DISM_7TM"/>
    <property type="match status" value="1"/>
</dbReference>
<dbReference type="SMART" id="SM00388">
    <property type="entry name" value="HisKA"/>
    <property type="match status" value="1"/>
</dbReference>
<comment type="similarity">
    <text evidence="3">In the N-terminal section; belongs to the phytochrome family.</text>
</comment>
<organism evidence="26 27">
    <name type="scientific">Pelotomaculum propionicicum</name>
    <dbReference type="NCBI Taxonomy" id="258475"/>
    <lineage>
        <taxon>Bacteria</taxon>
        <taxon>Bacillati</taxon>
        <taxon>Bacillota</taxon>
        <taxon>Clostridia</taxon>
        <taxon>Eubacteriales</taxon>
        <taxon>Desulfotomaculaceae</taxon>
        <taxon>Pelotomaculum</taxon>
    </lineage>
</organism>
<dbReference type="SUPFAM" id="SSF52172">
    <property type="entry name" value="CheY-like"/>
    <property type="match status" value="1"/>
</dbReference>
<dbReference type="InterPro" id="IPR004358">
    <property type="entry name" value="Sig_transdc_His_kin-like_C"/>
</dbReference>
<feature type="domain" description="Histidine kinase" evidence="23">
    <location>
        <begin position="468"/>
        <end position="689"/>
    </location>
</feature>
<dbReference type="InterPro" id="IPR011623">
    <property type="entry name" value="7TMR_DISM_rcpt_extracell_dom1"/>
</dbReference>
<evidence type="ECO:0000256" key="10">
    <source>
        <dbReference type="ARBA" id="ARBA00022741"/>
    </source>
</evidence>
<dbReference type="PROSITE" id="PS50894">
    <property type="entry name" value="HPT"/>
    <property type="match status" value="1"/>
</dbReference>
<dbReference type="InterPro" id="IPR011006">
    <property type="entry name" value="CheY-like_superfamily"/>
</dbReference>
<dbReference type="InterPro" id="IPR001789">
    <property type="entry name" value="Sig_transdc_resp-reg_receiver"/>
</dbReference>
<evidence type="ECO:0000256" key="9">
    <source>
        <dbReference type="ARBA" id="ARBA00022692"/>
    </source>
</evidence>
<keyword evidence="12" id="KW-0067">ATP-binding</keyword>
<evidence type="ECO:0000256" key="1">
    <source>
        <dbReference type="ARBA" id="ARBA00000085"/>
    </source>
</evidence>
<dbReference type="RefSeq" id="WP_134214539.1">
    <property type="nucleotide sequence ID" value="NZ_QFFZ01000035.1"/>
</dbReference>
<dbReference type="AlphaFoldDB" id="A0A4Y7RMF6"/>
<dbReference type="PANTHER" id="PTHR45339">
    <property type="entry name" value="HYBRID SIGNAL TRANSDUCTION HISTIDINE KINASE J"/>
    <property type="match status" value="1"/>
</dbReference>
<comment type="subcellular location">
    <subcellularLocation>
        <location evidence="2">Cell membrane</location>
        <topology evidence="2">Multi-pass membrane protein</topology>
    </subcellularLocation>
</comment>
<feature type="transmembrane region" description="Helical" evidence="22">
    <location>
        <begin position="244"/>
        <end position="267"/>
    </location>
</feature>
<dbReference type="SUPFAM" id="SSF47384">
    <property type="entry name" value="Homodimeric domain of signal transducing histidine kinase"/>
    <property type="match status" value="1"/>
</dbReference>
<dbReference type="Gene3D" id="3.40.50.2300">
    <property type="match status" value="1"/>
</dbReference>
<dbReference type="Pfam" id="PF02518">
    <property type="entry name" value="HATPase_c"/>
    <property type="match status" value="1"/>
</dbReference>
<dbReference type="PRINTS" id="PR00344">
    <property type="entry name" value="BCTRLSENSOR"/>
</dbReference>
<feature type="transmembrane region" description="Helical" evidence="22">
    <location>
        <begin position="309"/>
        <end position="329"/>
    </location>
</feature>
<dbReference type="Gene3D" id="1.20.120.160">
    <property type="entry name" value="HPT domain"/>
    <property type="match status" value="1"/>
</dbReference>
<keyword evidence="27" id="KW-1185">Reference proteome</keyword>
<dbReference type="InterPro" id="IPR008207">
    <property type="entry name" value="Sig_transdc_His_kin_Hpt_dom"/>
</dbReference>
<evidence type="ECO:0000313" key="26">
    <source>
        <dbReference type="EMBL" id="TEB09930.1"/>
    </source>
</evidence>
<dbReference type="SMART" id="SM00387">
    <property type="entry name" value="HATPase_c"/>
    <property type="match status" value="1"/>
</dbReference>
<dbReference type="InterPro" id="IPR036641">
    <property type="entry name" value="HPT_dom_sf"/>
</dbReference>
<dbReference type="Pfam" id="PF00512">
    <property type="entry name" value="HisKA"/>
    <property type="match status" value="1"/>
</dbReference>
<dbReference type="SMART" id="SM00448">
    <property type="entry name" value="REC"/>
    <property type="match status" value="1"/>
</dbReference>
<feature type="transmembrane region" description="Helical" evidence="22">
    <location>
        <begin position="335"/>
        <end position="356"/>
    </location>
</feature>
<evidence type="ECO:0000259" key="23">
    <source>
        <dbReference type="PROSITE" id="PS50109"/>
    </source>
</evidence>
<dbReference type="InterPro" id="IPR036097">
    <property type="entry name" value="HisK_dim/P_sf"/>
</dbReference>
<evidence type="ECO:0000256" key="14">
    <source>
        <dbReference type="ARBA" id="ARBA00023012"/>
    </source>
</evidence>
<evidence type="ECO:0000256" key="2">
    <source>
        <dbReference type="ARBA" id="ARBA00004651"/>
    </source>
</evidence>
<dbReference type="Gene3D" id="2.60.120.260">
    <property type="entry name" value="Galactose-binding domain-like"/>
    <property type="match status" value="1"/>
</dbReference>
<dbReference type="Pfam" id="PF00072">
    <property type="entry name" value="Response_reg"/>
    <property type="match status" value="1"/>
</dbReference>
<dbReference type="EMBL" id="QFFZ01000035">
    <property type="protein sequence ID" value="TEB09930.1"/>
    <property type="molecule type" value="Genomic_DNA"/>
</dbReference>
<dbReference type="PROSITE" id="PS50109">
    <property type="entry name" value="HIS_KIN"/>
    <property type="match status" value="1"/>
</dbReference>
<dbReference type="Gene3D" id="1.10.287.130">
    <property type="match status" value="1"/>
</dbReference>
<dbReference type="SUPFAM" id="SSF49785">
    <property type="entry name" value="Galactose-binding domain-like"/>
    <property type="match status" value="1"/>
</dbReference>
<evidence type="ECO:0000256" key="12">
    <source>
        <dbReference type="ARBA" id="ARBA00022840"/>
    </source>
</evidence>
<evidence type="ECO:0000313" key="27">
    <source>
        <dbReference type="Proteomes" id="UP000297597"/>
    </source>
</evidence>
<dbReference type="InterPro" id="IPR003661">
    <property type="entry name" value="HisK_dim/P_dom"/>
</dbReference>
<feature type="transmembrane region" description="Helical" evidence="22">
    <location>
        <begin position="214"/>
        <end position="237"/>
    </location>
</feature>
<protein>
    <recommendedName>
        <fullName evidence="17">Circadian input-output histidine kinase CikA</fullName>
        <ecNumber evidence="4">2.7.13.3</ecNumber>
    </recommendedName>
    <alternativeName>
        <fullName evidence="5">Stage 0 sporulation protein A homolog</fullName>
    </alternativeName>
</protein>
<keyword evidence="14" id="KW-0902">Two-component regulatory system</keyword>
<keyword evidence="20" id="KW-0175">Coiled coil</keyword>
<evidence type="ECO:0000256" key="18">
    <source>
        <dbReference type="PROSITE-ProRule" id="PRU00110"/>
    </source>
</evidence>
<feature type="modified residue" description="4-aspartylphosphate" evidence="19">
    <location>
        <position position="765"/>
    </location>
</feature>
<dbReference type="InterPro" id="IPR036890">
    <property type="entry name" value="HATPase_C_sf"/>
</dbReference>
<evidence type="ECO:0000256" key="4">
    <source>
        <dbReference type="ARBA" id="ARBA00012438"/>
    </source>
</evidence>
<comment type="catalytic activity">
    <reaction evidence="1">
        <text>ATP + protein L-histidine = ADP + protein N-phospho-L-histidine.</text>
        <dbReference type="EC" id="2.7.13.3"/>
    </reaction>
</comment>
<evidence type="ECO:0000256" key="8">
    <source>
        <dbReference type="ARBA" id="ARBA00022679"/>
    </source>
</evidence>
<evidence type="ECO:0000256" key="20">
    <source>
        <dbReference type="SAM" id="Coils"/>
    </source>
</evidence>